<dbReference type="Pfam" id="PF00391">
    <property type="entry name" value="PEP-utilizers"/>
    <property type="match status" value="1"/>
</dbReference>
<evidence type="ECO:0000256" key="5">
    <source>
        <dbReference type="ARBA" id="ARBA00022989"/>
    </source>
</evidence>
<evidence type="ECO:0000313" key="14">
    <source>
        <dbReference type="Proteomes" id="UP000654604"/>
    </source>
</evidence>
<dbReference type="Pfam" id="PF01326">
    <property type="entry name" value="PPDK_N"/>
    <property type="match status" value="1"/>
</dbReference>
<feature type="domain" description="Pyruvate phosphate dikinase AMP/ATP-binding" evidence="12">
    <location>
        <begin position="250"/>
        <end position="373"/>
    </location>
</feature>
<dbReference type="InterPro" id="IPR036637">
    <property type="entry name" value="Phosphohistidine_dom_sf"/>
</dbReference>
<feature type="transmembrane region" description="Helical" evidence="10">
    <location>
        <begin position="42"/>
        <end position="62"/>
    </location>
</feature>
<keyword evidence="1" id="KW-1003">Cell membrane</keyword>
<sequence>MTEIWGAVIVFIISPMIGAIPLVDWFTYAVSGKELKKLGTGNVSIAASFYYGGKLAGSLALLSEMGKGIAVVLMTRAFFPMGSPWEIMALIALVMGVYWAGREGNLTSVTWGIIAHNPMAGLLIVLLGSVSFTIFRTNQGGKIGFLGLMVVVLSAQNINSPEYLFVTIALASLLLWIFDQLPDNSPFQLLSFFRGDSGVISLSDKLTPEKVGSKAANLSLLKQWGYSVPDGWVIKAGDDLDTFCDFANPSVQNSLVVRPCALDKDSLTVSAAGIYASYLNITDGATLKQRIIDCLSSYHSQVALNYRQNRDTEEKSLVVIVQKQIIGQFSGVAFSRNPINQLDDCICIEAVAQSTHEISPHRVTPEQYRVYLTDEILQGRGNIPPWILFSVAKIAREIEKAAQNIPQDIEWTYDGENIWVLQNRPISTLYPLWTRTLVKDFFPKALSPLSWSINHLLMSGVSRNLLTVIVGDKVKGLDFDDIVISHYNYAYFNASFCSEHSLLMGLCLDDFAEGKNINFSPFFILKNISSLWSFINHEWALGTNFNNKGDRTFNPLLDELEEIQPDELNNKELLTRINHILEVLRDAQYLNTLAYLGYKISQQIFNINSHDLNHHNRDEIYSIQALKQVAIDTRNLFSGIQLQEIDPNNYASFFATLSELNDGESVIKRLDKWLETYGYLSDNINDISIPRWSESHRTMKTMFTSFVADKSLNDIAQKQKKLSIKQKIIQNRYTLYSSIKTINNKLFAHLRKTFLSIGNKLYQEKILAYKNDIFLLKLNEIETLLTKIEQDKNIIALTNKRQQKLKEHQNLKTIPNLIYGNSPKININNNISPKTSQNQLQGIPASMGIIEGKVKIIHSIRHNIQIDKKTIIIAPYIDASWSLIIPQAGGIITEIGGQLSHGAILAREYQIPAVMNIPQATRILRNNQPIRLDGQKGIVEIL</sequence>
<dbReference type="InterPro" id="IPR002192">
    <property type="entry name" value="PPDK_AMP/ATP-bd"/>
</dbReference>
<evidence type="ECO:0000256" key="2">
    <source>
        <dbReference type="ARBA" id="ARBA00022516"/>
    </source>
</evidence>
<evidence type="ECO:0000256" key="9">
    <source>
        <dbReference type="ARBA" id="ARBA00023264"/>
    </source>
</evidence>
<evidence type="ECO:0000259" key="11">
    <source>
        <dbReference type="Pfam" id="PF00391"/>
    </source>
</evidence>
<keyword evidence="7 10" id="KW-0472">Membrane</keyword>
<dbReference type="Gene3D" id="3.30.470.20">
    <property type="entry name" value="ATP-grasp fold, B domain"/>
    <property type="match status" value="1"/>
</dbReference>
<evidence type="ECO:0000256" key="8">
    <source>
        <dbReference type="ARBA" id="ARBA00023209"/>
    </source>
</evidence>
<accession>A0ABR9V6Q3</accession>
<dbReference type="RefSeq" id="WP_193801816.1">
    <property type="nucleotide sequence ID" value="NZ_JADEWC010000036.1"/>
</dbReference>
<keyword evidence="8" id="KW-0594">Phospholipid biosynthesis</keyword>
<dbReference type="Proteomes" id="UP000654604">
    <property type="component" value="Unassembled WGS sequence"/>
</dbReference>
<dbReference type="Gene3D" id="3.30.1490.20">
    <property type="entry name" value="ATP-grasp fold, A domain"/>
    <property type="match status" value="1"/>
</dbReference>
<dbReference type="GO" id="GO:0016746">
    <property type="term" value="F:acyltransferase activity"/>
    <property type="evidence" value="ECO:0007669"/>
    <property type="project" value="UniProtKB-KW"/>
</dbReference>
<reference evidence="13 14" key="1">
    <citation type="submission" date="2020-10" db="EMBL/GenBank/DDBJ databases">
        <authorList>
            <person name="Castelo-Branco R."/>
            <person name="Eusebio N."/>
            <person name="Adriana R."/>
            <person name="Vieira A."/>
            <person name="Brugerolle De Fraissinette N."/>
            <person name="Rezende De Castro R."/>
            <person name="Schneider M.P."/>
            <person name="Vasconcelos V."/>
            <person name="Leao P.N."/>
        </authorList>
    </citation>
    <scope>NUCLEOTIDE SEQUENCE [LARGE SCALE GENOMIC DNA]</scope>
    <source>
        <strain evidence="13 14">LEGE 03274</strain>
    </source>
</reference>
<evidence type="ECO:0000256" key="10">
    <source>
        <dbReference type="SAM" id="Phobius"/>
    </source>
</evidence>
<name>A0ABR9V6Q3_9CHRO</name>
<evidence type="ECO:0000259" key="12">
    <source>
        <dbReference type="Pfam" id="PF01326"/>
    </source>
</evidence>
<keyword evidence="9" id="KW-1208">Phospholipid metabolism</keyword>
<keyword evidence="5 10" id="KW-1133">Transmembrane helix</keyword>
<keyword evidence="3" id="KW-0808">Transferase</keyword>
<keyword evidence="14" id="KW-1185">Reference proteome</keyword>
<keyword evidence="2" id="KW-0444">Lipid biosynthesis</keyword>
<evidence type="ECO:0000313" key="13">
    <source>
        <dbReference type="EMBL" id="MBE9223587.1"/>
    </source>
</evidence>
<comment type="caution">
    <text evidence="13">The sequence shown here is derived from an EMBL/GenBank/DDBJ whole genome shotgun (WGS) entry which is preliminary data.</text>
</comment>
<feature type="domain" description="PEP-utilising enzyme mobile" evidence="11">
    <location>
        <begin position="867"/>
        <end position="937"/>
    </location>
</feature>
<organism evidence="13 14">
    <name type="scientific">Cyanobacterium stanieri LEGE 03274</name>
    <dbReference type="NCBI Taxonomy" id="1828756"/>
    <lineage>
        <taxon>Bacteria</taxon>
        <taxon>Bacillati</taxon>
        <taxon>Cyanobacteriota</taxon>
        <taxon>Cyanophyceae</taxon>
        <taxon>Oscillatoriophycideae</taxon>
        <taxon>Chroococcales</taxon>
        <taxon>Geminocystaceae</taxon>
        <taxon>Cyanobacterium</taxon>
    </lineage>
</organism>
<keyword evidence="13" id="KW-0012">Acyltransferase</keyword>
<dbReference type="SUPFAM" id="SSF52009">
    <property type="entry name" value="Phosphohistidine domain"/>
    <property type="match status" value="1"/>
</dbReference>
<dbReference type="PANTHER" id="PTHR43615:SF1">
    <property type="entry name" value="PPDK_N DOMAIN-CONTAINING PROTEIN"/>
    <property type="match status" value="1"/>
</dbReference>
<dbReference type="Gene3D" id="3.50.30.10">
    <property type="entry name" value="Phosphohistidine domain"/>
    <property type="match status" value="1"/>
</dbReference>
<protein>
    <submittedName>
        <fullName evidence="13">Glycerol-3-phosphate acyltransferase</fullName>
    </submittedName>
</protein>
<evidence type="ECO:0000256" key="4">
    <source>
        <dbReference type="ARBA" id="ARBA00022692"/>
    </source>
</evidence>
<evidence type="ECO:0000256" key="1">
    <source>
        <dbReference type="ARBA" id="ARBA00022475"/>
    </source>
</evidence>
<feature type="transmembrane region" description="Helical" evidence="10">
    <location>
        <begin position="82"/>
        <end position="101"/>
    </location>
</feature>
<dbReference type="InterPro" id="IPR013815">
    <property type="entry name" value="ATP_grasp_subdomain_1"/>
</dbReference>
<keyword evidence="4 10" id="KW-0812">Transmembrane</keyword>
<dbReference type="SUPFAM" id="SSF56059">
    <property type="entry name" value="Glutathione synthetase ATP-binding domain-like"/>
    <property type="match status" value="1"/>
</dbReference>
<evidence type="ECO:0000256" key="3">
    <source>
        <dbReference type="ARBA" id="ARBA00022679"/>
    </source>
</evidence>
<dbReference type="InterPro" id="IPR003811">
    <property type="entry name" value="G3P_acylTferase_PlsY"/>
</dbReference>
<evidence type="ECO:0000256" key="6">
    <source>
        <dbReference type="ARBA" id="ARBA00023098"/>
    </source>
</evidence>
<feature type="transmembrane region" description="Helical" evidence="10">
    <location>
        <begin position="6"/>
        <end position="30"/>
    </location>
</feature>
<dbReference type="InterPro" id="IPR008279">
    <property type="entry name" value="PEP-util_enz_mobile_dom"/>
</dbReference>
<gene>
    <name evidence="13" type="ORF">IQ215_12855</name>
</gene>
<dbReference type="Pfam" id="PF02660">
    <property type="entry name" value="G3P_acyltransf"/>
    <property type="match status" value="1"/>
</dbReference>
<dbReference type="SMART" id="SM01207">
    <property type="entry name" value="G3P_acyltransf"/>
    <property type="match status" value="1"/>
</dbReference>
<dbReference type="PANTHER" id="PTHR43615">
    <property type="entry name" value="PHOSPHOENOLPYRUVATE SYNTHASE-RELATED"/>
    <property type="match status" value="1"/>
</dbReference>
<dbReference type="InterPro" id="IPR051549">
    <property type="entry name" value="PEP_Utilizing_Enz"/>
</dbReference>
<keyword evidence="6" id="KW-0443">Lipid metabolism</keyword>
<feature type="transmembrane region" description="Helical" evidence="10">
    <location>
        <begin position="113"/>
        <end position="135"/>
    </location>
</feature>
<proteinExistence type="predicted"/>
<evidence type="ECO:0000256" key="7">
    <source>
        <dbReference type="ARBA" id="ARBA00023136"/>
    </source>
</evidence>
<dbReference type="EMBL" id="JADEWC010000036">
    <property type="protein sequence ID" value="MBE9223587.1"/>
    <property type="molecule type" value="Genomic_DNA"/>
</dbReference>